<sequence>MSTNLVTPEFDRPIKRRADRLKQKRRLADSLNLEVPICRIFEPAKDKHTWLRSLISHPIWPTITEHQDN</sequence>
<evidence type="ECO:0000313" key="2">
    <source>
        <dbReference type="Proteomes" id="UP001249851"/>
    </source>
</evidence>
<reference evidence="1" key="2">
    <citation type="journal article" date="2023" name="Science">
        <title>Genomic signatures of disease resistance in endangered staghorn corals.</title>
        <authorList>
            <person name="Vollmer S.V."/>
            <person name="Selwyn J.D."/>
            <person name="Despard B.A."/>
            <person name="Roesel C.L."/>
        </authorList>
    </citation>
    <scope>NUCLEOTIDE SEQUENCE</scope>
    <source>
        <strain evidence="1">K2</strain>
    </source>
</reference>
<keyword evidence="2" id="KW-1185">Reference proteome</keyword>
<dbReference type="Proteomes" id="UP001249851">
    <property type="component" value="Unassembled WGS sequence"/>
</dbReference>
<reference evidence="1" key="1">
    <citation type="journal article" date="2023" name="G3 (Bethesda)">
        <title>Whole genome assembly and annotation of the endangered Caribbean coral Acropora cervicornis.</title>
        <authorList>
            <person name="Selwyn J.D."/>
            <person name="Vollmer S.V."/>
        </authorList>
    </citation>
    <scope>NUCLEOTIDE SEQUENCE</scope>
    <source>
        <strain evidence="1">K2</strain>
    </source>
</reference>
<dbReference type="AlphaFoldDB" id="A0AAD9QIZ7"/>
<dbReference type="EMBL" id="JARQWQ010000030">
    <property type="protein sequence ID" value="KAK2562044.1"/>
    <property type="molecule type" value="Genomic_DNA"/>
</dbReference>
<proteinExistence type="predicted"/>
<organism evidence="1 2">
    <name type="scientific">Acropora cervicornis</name>
    <name type="common">Staghorn coral</name>
    <dbReference type="NCBI Taxonomy" id="6130"/>
    <lineage>
        <taxon>Eukaryota</taxon>
        <taxon>Metazoa</taxon>
        <taxon>Cnidaria</taxon>
        <taxon>Anthozoa</taxon>
        <taxon>Hexacorallia</taxon>
        <taxon>Scleractinia</taxon>
        <taxon>Astrocoeniina</taxon>
        <taxon>Acroporidae</taxon>
        <taxon>Acropora</taxon>
    </lineage>
</organism>
<comment type="caution">
    <text evidence="1">The sequence shown here is derived from an EMBL/GenBank/DDBJ whole genome shotgun (WGS) entry which is preliminary data.</text>
</comment>
<accession>A0AAD9QIZ7</accession>
<evidence type="ECO:0000313" key="1">
    <source>
        <dbReference type="EMBL" id="KAK2562044.1"/>
    </source>
</evidence>
<name>A0AAD9QIZ7_ACRCE</name>
<gene>
    <name evidence="1" type="ORF">P5673_014783</name>
</gene>
<protein>
    <submittedName>
        <fullName evidence="1">Uncharacterized protein</fullName>
    </submittedName>
</protein>